<dbReference type="UniPathway" id="UPA00378"/>
<feature type="domain" description="DUF1736" evidence="18">
    <location>
        <begin position="39"/>
        <end position="110"/>
    </location>
</feature>
<accession>A0A6G0U1H6</accession>
<dbReference type="InterPro" id="IPR052384">
    <property type="entry name" value="TMTC_O-mannosyltransferase"/>
</dbReference>
<evidence type="ECO:0000256" key="5">
    <source>
        <dbReference type="ARBA" id="ARBA00007882"/>
    </source>
</evidence>
<gene>
    <name evidence="19" type="ORF">AGLY_002835</name>
</gene>
<feature type="transmembrane region" description="Helical" evidence="17">
    <location>
        <begin position="125"/>
        <end position="148"/>
    </location>
</feature>
<comment type="subcellular location">
    <subcellularLocation>
        <location evidence="3">Endoplasmic reticulum</location>
    </subcellularLocation>
    <subcellularLocation>
        <location evidence="2">Membrane</location>
        <topology evidence="2">Multi-pass membrane protein</topology>
    </subcellularLocation>
</comment>
<feature type="transmembrane region" description="Helical" evidence="17">
    <location>
        <begin position="154"/>
        <end position="174"/>
    </location>
</feature>
<evidence type="ECO:0000256" key="17">
    <source>
        <dbReference type="SAM" id="Phobius"/>
    </source>
</evidence>
<protein>
    <recommendedName>
        <fullName evidence="6">dolichyl-phosphate-mannose--protein mannosyltransferase</fullName>
        <ecNumber evidence="6">2.4.1.109</ecNumber>
    </recommendedName>
</protein>
<keyword evidence="13 17" id="KW-0472">Membrane</keyword>
<evidence type="ECO:0000256" key="15">
    <source>
        <dbReference type="ARBA" id="ARBA00045102"/>
    </source>
</evidence>
<dbReference type="GO" id="GO:0004169">
    <property type="term" value="F:dolichyl-phosphate-mannose-protein mannosyltransferase activity"/>
    <property type="evidence" value="ECO:0007669"/>
    <property type="project" value="UniProtKB-EC"/>
</dbReference>
<dbReference type="OrthoDB" id="66906at2759"/>
<evidence type="ECO:0000256" key="6">
    <source>
        <dbReference type="ARBA" id="ARBA00012839"/>
    </source>
</evidence>
<evidence type="ECO:0000256" key="3">
    <source>
        <dbReference type="ARBA" id="ARBA00004240"/>
    </source>
</evidence>
<dbReference type="EC" id="2.4.1.109" evidence="6"/>
<dbReference type="Proteomes" id="UP000475862">
    <property type="component" value="Unassembled WGS sequence"/>
</dbReference>
<comment type="catalytic activity">
    <reaction evidence="15">
        <text>a di-trans,poly-cis-dolichyl beta-D-mannosyl phosphate + L-seryl-[protein] = 3-O-(alpha-D-mannosyl)-L-seryl-[protein] + a di-trans,poly-cis-dolichyl phosphate + H(+)</text>
        <dbReference type="Rhea" id="RHEA:17377"/>
        <dbReference type="Rhea" id="RHEA-COMP:9863"/>
        <dbReference type="Rhea" id="RHEA-COMP:13546"/>
        <dbReference type="Rhea" id="RHEA-COMP:19498"/>
        <dbReference type="Rhea" id="RHEA-COMP:19501"/>
        <dbReference type="ChEBI" id="CHEBI:15378"/>
        <dbReference type="ChEBI" id="CHEBI:29999"/>
        <dbReference type="ChEBI" id="CHEBI:57683"/>
        <dbReference type="ChEBI" id="CHEBI:58211"/>
        <dbReference type="ChEBI" id="CHEBI:137321"/>
        <dbReference type="EC" id="2.4.1.109"/>
    </reaction>
</comment>
<comment type="catalytic activity">
    <reaction evidence="14">
        <text>a di-trans,poly-cis-dolichyl beta-D-mannosyl phosphate + L-threonyl-[protein] = 3-O-(alpha-D-mannosyl)-L-threonyl-[protein] + a di-trans,poly-cis-dolichyl phosphate + H(+)</text>
        <dbReference type="Rhea" id="RHEA:53396"/>
        <dbReference type="Rhea" id="RHEA-COMP:11060"/>
        <dbReference type="Rhea" id="RHEA-COMP:13547"/>
        <dbReference type="Rhea" id="RHEA-COMP:19498"/>
        <dbReference type="Rhea" id="RHEA-COMP:19501"/>
        <dbReference type="ChEBI" id="CHEBI:15378"/>
        <dbReference type="ChEBI" id="CHEBI:30013"/>
        <dbReference type="ChEBI" id="CHEBI:57683"/>
        <dbReference type="ChEBI" id="CHEBI:58211"/>
        <dbReference type="ChEBI" id="CHEBI:137323"/>
        <dbReference type="EC" id="2.4.1.109"/>
    </reaction>
</comment>
<dbReference type="PANTHER" id="PTHR44216:SF3">
    <property type="entry name" value="PROTEIN O-MANNOSYL-TRANSFERASE TMTC2"/>
    <property type="match status" value="1"/>
</dbReference>
<dbReference type="AlphaFoldDB" id="A0A6G0U1H6"/>
<feature type="non-terminal residue" evidence="19">
    <location>
        <position position="1"/>
    </location>
</feature>
<evidence type="ECO:0000256" key="4">
    <source>
        <dbReference type="ARBA" id="ARBA00004922"/>
    </source>
</evidence>
<evidence type="ECO:0000256" key="16">
    <source>
        <dbReference type="PROSITE-ProRule" id="PRU00339"/>
    </source>
</evidence>
<feature type="repeat" description="TPR" evidence="16">
    <location>
        <begin position="223"/>
        <end position="256"/>
    </location>
</feature>
<dbReference type="Gene3D" id="1.25.40.10">
    <property type="entry name" value="Tetratricopeptide repeat domain"/>
    <property type="match status" value="1"/>
</dbReference>
<feature type="transmembrane region" description="Helical" evidence="17">
    <location>
        <begin position="57"/>
        <end position="80"/>
    </location>
</feature>
<evidence type="ECO:0000313" key="19">
    <source>
        <dbReference type="EMBL" id="KAE9542924.1"/>
    </source>
</evidence>
<evidence type="ECO:0000256" key="14">
    <source>
        <dbReference type="ARBA" id="ARBA00045085"/>
    </source>
</evidence>
<keyword evidence="10 16" id="KW-0802">TPR repeat</keyword>
<dbReference type="InterPro" id="IPR019734">
    <property type="entry name" value="TPR_rpt"/>
</dbReference>
<dbReference type="PROSITE" id="PS50005">
    <property type="entry name" value="TPR"/>
    <property type="match status" value="1"/>
</dbReference>
<evidence type="ECO:0000313" key="20">
    <source>
        <dbReference type="Proteomes" id="UP000475862"/>
    </source>
</evidence>
<keyword evidence="8 17" id="KW-0812">Transmembrane</keyword>
<comment type="function">
    <text evidence="1">Transfers mannosyl residues to the hydroxyl group of serine or threonine residues.</text>
</comment>
<feature type="transmembrane region" description="Helical" evidence="17">
    <location>
        <begin position="100"/>
        <end position="118"/>
    </location>
</feature>
<proteinExistence type="inferred from homology"/>
<keyword evidence="20" id="KW-1185">Reference proteome</keyword>
<dbReference type="GO" id="GO:0005789">
    <property type="term" value="C:endoplasmic reticulum membrane"/>
    <property type="evidence" value="ECO:0007669"/>
    <property type="project" value="TreeGrafter"/>
</dbReference>
<dbReference type="EMBL" id="VYZN01000009">
    <property type="protein sequence ID" value="KAE9542924.1"/>
    <property type="molecule type" value="Genomic_DNA"/>
</dbReference>
<evidence type="ECO:0000259" key="18">
    <source>
        <dbReference type="Pfam" id="PF08409"/>
    </source>
</evidence>
<name>A0A6G0U1H6_APHGL</name>
<evidence type="ECO:0000256" key="1">
    <source>
        <dbReference type="ARBA" id="ARBA00003582"/>
    </source>
</evidence>
<evidence type="ECO:0000256" key="7">
    <source>
        <dbReference type="ARBA" id="ARBA00022679"/>
    </source>
</evidence>
<dbReference type="SUPFAM" id="SSF48452">
    <property type="entry name" value="TPR-like"/>
    <property type="match status" value="1"/>
</dbReference>
<evidence type="ECO:0000256" key="13">
    <source>
        <dbReference type="ARBA" id="ARBA00023136"/>
    </source>
</evidence>
<comment type="similarity">
    <text evidence="5">Belongs to the TMTC family.</text>
</comment>
<evidence type="ECO:0000256" key="11">
    <source>
        <dbReference type="ARBA" id="ARBA00022824"/>
    </source>
</evidence>
<sequence length="263" mass="28423">VLVGLLQVTADQDYKRTLKVLVTSTAVMVAGRLCVMSGAVPSFAASDNPTAKHPDPIVRTLTFLHLPVVSAQLLVWPQVLSYDWSMDAVPRIESAADPRNVATVLFYAALAAVARASVLRKWTAVALAATVSVASYIPASNALFYVGFVVAERVLYIPSVGYCLLVGCSAAALAKSTSGRRSTVVYALYAATVVTYGLRTVLRNRDWHDEESLYRSGIQVNPPKSYGNLGSILSSQGRTNEAEMAYRSALKHRPNMADVHYNL</sequence>
<organism evidence="19 20">
    <name type="scientific">Aphis glycines</name>
    <name type="common">Soybean aphid</name>
    <dbReference type="NCBI Taxonomy" id="307491"/>
    <lineage>
        <taxon>Eukaryota</taxon>
        <taxon>Metazoa</taxon>
        <taxon>Ecdysozoa</taxon>
        <taxon>Arthropoda</taxon>
        <taxon>Hexapoda</taxon>
        <taxon>Insecta</taxon>
        <taxon>Pterygota</taxon>
        <taxon>Neoptera</taxon>
        <taxon>Paraneoptera</taxon>
        <taxon>Hemiptera</taxon>
        <taxon>Sternorrhyncha</taxon>
        <taxon>Aphidomorpha</taxon>
        <taxon>Aphidoidea</taxon>
        <taxon>Aphididae</taxon>
        <taxon>Aphidini</taxon>
        <taxon>Aphis</taxon>
        <taxon>Aphis</taxon>
    </lineage>
</organism>
<evidence type="ECO:0000256" key="8">
    <source>
        <dbReference type="ARBA" id="ARBA00022692"/>
    </source>
</evidence>
<dbReference type="SMART" id="SM00028">
    <property type="entry name" value="TPR"/>
    <property type="match status" value="1"/>
</dbReference>
<keyword evidence="7" id="KW-0808">Transferase</keyword>
<comment type="pathway">
    <text evidence="4">Protein modification; protein glycosylation.</text>
</comment>
<evidence type="ECO:0000256" key="9">
    <source>
        <dbReference type="ARBA" id="ARBA00022737"/>
    </source>
</evidence>
<comment type="caution">
    <text evidence="19">The sequence shown here is derived from an EMBL/GenBank/DDBJ whole genome shotgun (WGS) entry which is preliminary data.</text>
</comment>
<dbReference type="InterPro" id="IPR011990">
    <property type="entry name" value="TPR-like_helical_dom_sf"/>
</dbReference>
<keyword evidence="12 17" id="KW-1133">Transmembrane helix</keyword>
<feature type="transmembrane region" description="Helical" evidence="17">
    <location>
        <begin position="20"/>
        <end position="45"/>
    </location>
</feature>
<keyword evidence="11" id="KW-0256">Endoplasmic reticulum</keyword>
<keyword evidence="9" id="KW-0677">Repeat</keyword>
<reference evidence="19 20" key="1">
    <citation type="submission" date="2019-08" db="EMBL/GenBank/DDBJ databases">
        <title>The genome of the soybean aphid Biotype 1, its phylome, world population structure and adaptation to the North American continent.</title>
        <authorList>
            <person name="Giordano R."/>
            <person name="Donthu R.K."/>
            <person name="Hernandez A.G."/>
            <person name="Wright C.L."/>
            <person name="Zimin A.V."/>
        </authorList>
    </citation>
    <scope>NUCLEOTIDE SEQUENCE [LARGE SCALE GENOMIC DNA]</scope>
    <source>
        <tissue evidence="19">Whole aphids</tissue>
    </source>
</reference>
<dbReference type="PANTHER" id="PTHR44216">
    <property type="entry name" value="PROTEIN O-MANNOSYL-TRANSFERASE TMTC2"/>
    <property type="match status" value="1"/>
</dbReference>
<evidence type="ECO:0000256" key="10">
    <source>
        <dbReference type="ARBA" id="ARBA00022803"/>
    </source>
</evidence>
<dbReference type="Pfam" id="PF08409">
    <property type="entry name" value="TMTC_DUF1736"/>
    <property type="match status" value="1"/>
</dbReference>
<evidence type="ECO:0000256" key="12">
    <source>
        <dbReference type="ARBA" id="ARBA00022989"/>
    </source>
</evidence>
<dbReference type="InterPro" id="IPR013618">
    <property type="entry name" value="TMTC_DUF1736"/>
</dbReference>
<evidence type="ECO:0000256" key="2">
    <source>
        <dbReference type="ARBA" id="ARBA00004141"/>
    </source>
</evidence>